<proteinExistence type="predicted"/>
<evidence type="ECO:0000313" key="3">
    <source>
        <dbReference type="Proteomes" id="UP000178650"/>
    </source>
</evidence>
<keyword evidence="1" id="KW-0812">Transmembrane</keyword>
<gene>
    <name evidence="2" type="ORF">A2358_01330</name>
</gene>
<feature type="transmembrane region" description="Helical" evidence="1">
    <location>
        <begin position="67"/>
        <end position="88"/>
    </location>
</feature>
<organism evidence="2 3">
    <name type="scientific">Candidatus Staskawiczbacteria bacterium RIFOXYB1_FULL_37_44</name>
    <dbReference type="NCBI Taxonomy" id="1802223"/>
    <lineage>
        <taxon>Bacteria</taxon>
        <taxon>Candidatus Staskawicziibacteriota</taxon>
    </lineage>
</organism>
<evidence type="ECO:0008006" key="4">
    <source>
        <dbReference type="Google" id="ProtNLM"/>
    </source>
</evidence>
<evidence type="ECO:0000313" key="2">
    <source>
        <dbReference type="EMBL" id="OGZ79588.1"/>
    </source>
</evidence>
<accession>A0A1G2IZP4</accession>
<comment type="caution">
    <text evidence="2">The sequence shown here is derived from an EMBL/GenBank/DDBJ whole genome shotgun (WGS) entry which is preliminary data.</text>
</comment>
<evidence type="ECO:0000256" key="1">
    <source>
        <dbReference type="SAM" id="Phobius"/>
    </source>
</evidence>
<dbReference type="EMBL" id="MHPJ01000001">
    <property type="protein sequence ID" value="OGZ79588.1"/>
    <property type="molecule type" value="Genomic_DNA"/>
</dbReference>
<protein>
    <recommendedName>
        <fullName evidence="4">DUF5667 domain-containing protein</fullName>
    </recommendedName>
</protein>
<dbReference type="STRING" id="1802223.A2358_01330"/>
<keyword evidence="1" id="KW-1133">Transmembrane helix</keyword>
<sequence length="221" mass="24687">MTEITEKQLIYKLHTLKEIKPRKEWASLLKSQILAEKKEVVLHQAGFTDFISAVLRFGSGQIFSRKFAYSFAAVLILIAGAFGLARLLPSGTAPQNSTASLTQQTRTQSEAEKKVVANLSEKIKDLKQALIVNPKQDSQTVKGIADSLKTLADLSGNDLDQDVEDLYRTLVWSQIYDLQHSTLTDKGKKVLSKIEGLTDQEKYTEALEEILLINKSDTYIN</sequence>
<reference evidence="2 3" key="1">
    <citation type="journal article" date="2016" name="Nat. Commun.">
        <title>Thousands of microbial genomes shed light on interconnected biogeochemical processes in an aquifer system.</title>
        <authorList>
            <person name="Anantharaman K."/>
            <person name="Brown C.T."/>
            <person name="Hug L.A."/>
            <person name="Sharon I."/>
            <person name="Castelle C.J."/>
            <person name="Probst A.J."/>
            <person name="Thomas B.C."/>
            <person name="Singh A."/>
            <person name="Wilkins M.J."/>
            <person name="Karaoz U."/>
            <person name="Brodie E.L."/>
            <person name="Williams K.H."/>
            <person name="Hubbard S.S."/>
            <person name="Banfield J.F."/>
        </authorList>
    </citation>
    <scope>NUCLEOTIDE SEQUENCE [LARGE SCALE GENOMIC DNA]</scope>
</reference>
<dbReference type="Proteomes" id="UP000178650">
    <property type="component" value="Unassembled WGS sequence"/>
</dbReference>
<dbReference type="AlphaFoldDB" id="A0A1G2IZP4"/>
<name>A0A1G2IZP4_9BACT</name>
<keyword evidence="1" id="KW-0472">Membrane</keyword>